<evidence type="ECO:0000313" key="1">
    <source>
        <dbReference type="EMBL" id="QHS99955.1"/>
    </source>
</evidence>
<organism evidence="1">
    <name type="scientific">viral metagenome</name>
    <dbReference type="NCBI Taxonomy" id="1070528"/>
    <lineage>
        <taxon>unclassified sequences</taxon>
        <taxon>metagenomes</taxon>
        <taxon>organismal metagenomes</taxon>
    </lineage>
</organism>
<protein>
    <submittedName>
        <fullName evidence="1">Uncharacterized protein</fullName>
    </submittedName>
</protein>
<reference evidence="1" key="1">
    <citation type="journal article" date="2020" name="Nature">
        <title>Giant virus diversity and host interactions through global metagenomics.</title>
        <authorList>
            <person name="Schulz F."/>
            <person name="Roux S."/>
            <person name="Paez-Espino D."/>
            <person name="Jungbluth S."/>
            <person name="Walsh D.A."/>
            <person name="Denef V.J."/>
            <person name="McMahon K.D."/>
            <person name="Konstantinidis K.T."/>
            <person name="Eloe-Fadrosh E.A."/>
            <person name="Kyrpides N.C."/>
            <person name="Woyke T."/>
        </authorList>
    </citation>
    <scope>NUCLEOTIDE SEQUENCE</scope>
    <source>
        <strain evidence="1">GVMAG-M-3300020192-26</strain>
    </source>
</reference>
<accession>A0A6C0C5H4</accession>
<dbReference type="AlphaFoldDB" id="A0A6C0C5H4"/>
<name>A0A6C0C5H4_9ZZZZ</name>
<dbReference type="EMBL" id="MN739352">
    <property type="protein sequence ID" value="QHS99955.1"/>
    <property type="molecule type" value="Genomic_DNA"/>
</dbReference>
<sequence length="374" mass="43364">MDRRRVSKLLNKEIAEQLTKVGQYNNKLDIIMECVKPGMVNHLLKKSSTDSLEQDCKKLACESVTKIVVNMTLVGTQITRVKRNIINEQTDNDDSKRLIRCEKKNRIKKMKRETARVSEHTDNSMYSSLQERIQRIGISRDSLQNELKRMDTECKSAQTRLLESQETLSSINSQIQNGDDVGNELLNLANSLSLLETQARKMIDMRKSLREELSNLISSHDTVDQEIETASKKKVLTKHSDLNELLTKQLSYINGVLCSKLEISKLVPKKCICKKKNKCKPYMHENVLEDSIFYTFIEKNCTSNNVRLAKIMEKLNPMLSDKNDYSFEFDIGKELYNIEFVWALNDIIYLIQSDIYIDGTTKFLFNKRWIKITI</sequence>
<proteinExistence type="predicted"/>